<feature type="compositionally biased region" description="Low complexity" evidence="1">
    <location>
        <begin position="33"/>
        <end position="75"/>
    </location>
</feature>
<comment type="caution">
    <text evidence="2">The sequence shown here is derived from an EMBL/GenBank/DDBJ whole genome shotgun (WGS) entry which is preliminary data.</text>
</comment>
<feature type="compositionally biased region" description="Pro residues" evidence="1">
    <location>
        <begin position="76"/>
        <end position="90"/>
    </location>
</feature>
<evidence type="ECO:0000256" key="1">
    <source>
        <dbReference type="SAM" id="MobiDB-lite"/>
    </source>
</evidence>
<dbReference type="Proteomes" id="UP000186922">
    <property type="component" value="Unassembled WGS sequence"/>
</dbReference>
<keyword evidence="3" id="KW-1185">Reference proteome</keyword>
<sequence>MQVGPGPGYGQPYQPNVYVNPQNQTQYAPEGFQYVQQKPQYGQQQLSQYPSPYGQHYAQQYAQAGQQYAQQHAPAPTAPPQPSSPPPPPQQQHQPGQIGQPPPEQEYKPPPGQPTGQFEGPPLPATFVQYGLPILETAFINQKHQFIEANRWRDMYYNIYEHFNVAGFERKVLASIDCSDRPLILKKCWYTLAVFFLMELPFSYMLKKEAPKRQFVIVKTIQCAPFVVMPMSVMQPMMFMMQPIMTAIRPVPSVRAVPTLGSQQQQTTTSVNA</sequence>
<organism evidence="2 3">
    <name type="scientific">Ramazzottius varieornatus</name>
    <name type="common">Water bear</name>
    <name type="synonym">Tardigrade</name>
    <dbReference type="NCBI Taxonomy" id="947166"/>
    <lineage>
        <taxon>Eukaryota</taxon>
        <taxon>Metazoa</taxon>
        <taxon>Ecdysozoa</taxon>
        <taxon>Tardigrada</taxon>
        <taxon>Eutardigrada</taxon>
        <taxon>Parachela</taxon>
        <taxon>Hypsibioidea</taxon>
        <taxon>Ramazzottiidae</taxon>
        <taxon>Ramazzottius</taxon>
    </lineage>
</organism>
<gene>
    <name evidence="2" type="primary">RvY_00724-1</name>
    <name evidence="2" type="synonym">RvY_00724.1</name>
    <name evidence="2" type="ORF">RvY_00724</name>
</gene>
<name>A0A1D1UDS3_RAMVA</name>
<feature type="compositionally biased region" description="Polar residues" evidence="1">
    <location>
        <begin position="17"/>
        <end position="27"/>
    </location>
</feature>
<dbReference type="EMBL" id="BDGG01000001">
    <property type="protein sequence ID" value="GAU87944.1"/>
    <property type="molecule type" value="Genomic_DNA"/>
</dbReference>
<proteinExistence type="predicted"/>
<protein>
    <submittedName>
        <fullName evidence="2">Uncharacterized protein</fullName>
    </submittedName>
</protein>
<dbReference type="AlphaFoldDB" id="A0A1D1UDS3"/>
<evidence type="ECO:0000313" key="3">
    <source>
        <dbReference type="Proteomes" id="UP000186922"/>
    </source>
</evidence>
<evidence type="ECO:0000313" key="2">
    <source>
        <dbReference type="EMBL" id="GAU87944.1"/>
    </source>
</evidence>
<accession>A0A1D1UDS3</accession>
<feature type="compositionally biased region" description="Pro residues" evidence="1">
    <location>
        <begin position="100"/>
        <end position="113"/>
    </location>
</feature>
<reference evidence="2 3" key="1">
    <citation type="journal article" date="2016" name="Nat. Commun.">
        <title>Extremotolerant tardigrade genome and improved radiotolerance of human cultured cells by tardigrade-unique protein.</title>
        <authorList>
            <person name="Hashimoto T."/>
            <person name="Horikawa D.D."/>
            <person name="Saito Y."/>
            <person name="Kuwahara H."/>
            <person name="Kozuka-Hata H."/>
            <person name="Shin-I T."/>
            <person name="Minakuchi Y."/>
            <person name="Ohishi K."/>
            <person name="Motoyama A."/>
            <person name="Aizu T."/>
            <person name="Enomoto A."/>
            <person name="Kondo K."/>
            <person name="Tanaka S."/>
            <person name="Hara Y."/>
            <person name="Koshikawa S."/>
            <person name="Sagara H."/>
            <person name="Miura T."/>
            <person name="Yokobori S."/>
            <person name="Miyagawa K."/>
            <person name="Suzuki Y."/>
            <person name="Kubo T."/>
            <person name="Oyama M."/>
            <person name="Kohara Y."/>
            <person name="Fujiyama A."/>
            <person name="Arakawa K."/>
            <person name="Katayama T."/>
            <person name="Toyoda A."/>
            <person name="Kunieda T."/>
        </authorList>
    </citation>
    <scope>NUCLEOTIDE SEQUENCE [LARGE SCALE GENOMIC DNA]</scope>
    <source>
        <strain evidence="2 3">YOKOZUNA-1</strain>
    </source>
</reference>
<feature type="region of interest" description="Disordered" evidence="1">
    <location>
        <begin position="1"/>
        <end position="120"/>
    </location>
</feature>